<evidence type="ECO:0000313" key="3">
    <source>
        <dbReference type="Proteomes" id="UP000783037"/>
    </source>
</evidence>
<dbReference type="AlphaFoldDB" id="A0A8T3V5G2"/>
<evidence type="ECO:0000259" key="1">
    <source>
        <dbReference type="Pfam" id="PF14534"/>
    </source>
</evidence>
<evidence type="ECO:0000313" key="2">
    <source>
        <dbReference type="EMBL" id="MBE6500816.1"/>
    </source>
</evidence>
<dbReference type="Gene3D" id="3.10.450.50">
    <property type="match status" value="1"/>
</dbReference>
<dbReference type="Pfam" id="PF14534">
    <property type="entry name" value="DUF4440"/>
    <property type="match status" value="1"/>
</dbReference>
<name>A0A8T3V5G2_9EURY</name>
<dbReference type="Proteomes" id="UP000783037">
    <property type="component" value="Unassembled WGS sequence"/>
</dbReference>
<feature type="domain" description="DUF4440" evidence="1">
    <location>
        <begin position="23"/>
        <end position="125"/>
    </location>
</feature>
<gene>
    <name evidence="2" type="ORF">E7Z79_00020</name>
</gene>
<comment type="caution">
    <text evidence="2">The sequence shown here is derived from an EMBL/GenBank/DDBJ whole genome shotgun (WGS) entry which is preliminary data.</text>
</comment>
<organism evidence="2 3">
    <name type="scientific">Methanobrevibacter thaueri</name>
    <dbReference type="NCBI Taxonomy" id="190975"/>
    <lineage>
        <taxon>Archaea</taxon>
        <taxon>Methanobacteriati</taxon>
        <taxon>Methanobacteriota</taxon>
        <taxon>Methanomada group</taxon>
        <taxon>Methanobacteria</taxon>
        <taxon>Methanobacteriales</taxon>
        <taxon>Methanobacteriaceae</taxon>
        <taxon>Methanobrevibacter</taxon>
    </lineage>
</organism>
<dbReference type="SUPFAM" id="SSF54427">
    <property type="entry name" value="NTF2-like"/>
    <property type="match status" value="1"/>
</dbReference>
<proteinExistence type="predicted"/>
<sequence length="131" mass="14896">MSDVELFCEKSFSGADQEIVDSFVEFQNALIEADTKKLDEILSDDFRITQAPNRSQDKNEFISEIGDGSMDFSKSDIMDPTILFDDDESASLISKVRLTAKVYGRELRWISDTVANFRKTDGIWHVIGWDS</sequence>
<dbReference type="InterPro" id="IPR032710">
    <property type="entry name" value="NTF2-like_dom_sf"/>
</dbReference>
<protein>
    <submittedName>
        <fullName evidence="2">Nuclear transport factor 2 family protein</fullName>
    </submittedName>
</protein>
<dbReference type="EMBL" id="SUTK01000001">
    <property type="protein sequence ID" value="MBE6500816.1"/>
    <property type="molecule type" value="Genomic_DNA"/>
</dbReference>
<dbReference type="RefSeq" id="WP_303737971.1">
    <property type="nucleotide sequence ID" value="NZ_SUTK01000001.1"/>
</dbReference>
<accession>A0A8T3V5G2</accession>
<dbReference type="InterPro" id="IPR027843">
    <property type="entry name" value="DUF4440"/>
</dbReference>
<reference evidence="2" key="1">
    <citation type="submission" date="2019-04" db="EMBL/GenBank/DDBJ databases">
        <title>Evolution of Biomass-Degrading Anaerobic Consortia Revealed by Metagenomics.</title>
        <authorList>
            <person name="Peng X."/>
        </authorList>
    </citation>
    <scope>NUCLEOTIDE SEQUENCE</scope>
    <source>
        <strain evidence="2">SIG18</strain>
    </source>
</reference>